<keyword evidence="2" id="KW-1185">Reference proteome</keyword>
<name>A0A194WTN3_MOLSC</name>
<dbReference type="EMBL" id="KQ947427">
    <property type="protein sequence ID" value="KUJ11044.1"/>
    <property type="molecule type" value="Genomic_DNA"/>
</dbReference>
<evidence type="ECO:0000313" key="1">
    <source>
        <dbReference type="EMBL" id="KUJ11044.1"/>
    </source>
</evidence>
<dbReference type="InterPro" id="IPR029063">
    <property type="entry name" value="SAM-dependent_MTases_sf"/>
</dbReference>
<dbReference type="SUPFAM" id="SSF53335">
    <property type="entry name" value="S-adenosyl-L-methionine-dependent methyltransferases"/>
    <property type="match status" value="1"/>
</dbReference>
<dbReference type="PANTHER" id="PTHR35897">
    <property type="entry name" value="METHYLTRANSFERASE AUSD"/>
    <property type="match status" value="1"/>
</dbReference>
<proteinExistence type="predicted"/>
<dbReference type="RefSeq" id="XP_018065399.1">
    <property type="nucleotide sequence ID" value="XM_018209833.1"/>
</dbReference>
<dbReference type="InParanoid" id="A0A194WTN3"/>
<dbReference type="AlphaFoldDB" id="A0A194WTN3"/>
<dbReference type="OrthoDB" id="2094832at2759"/>
<evidence type="ECO:0000313" key="2">
    <source>
        <dbReference type="Proteomes" id="UP000070700"/>
    </source>
</evidence>
<dbReference type="Gene3D" id="3.40.50.150">
    <property type="entry name" value="Vaccinia Virus protein VP39"/>
    <property type="match status" value="1"/>
</dbReference>
<protein>
    <submittedName>
        <fullName evidence="1">Uncharacterized protein</fullName>
    </submittedName>
</protein>
<feature type="non-terminal residue" evidence="1">
    <location>
        <position position="1"/>
    </location>
</feature>
<dbReference type="Proteomes" id="UP000070700">
    <property type="component" value="Unassembled WGS sequence"/>
</dbReference>
<sequence length="249" mass="28246">KFLTEYSEIPDDKILPHVYEIRDKAWAIRSYPCTGQGLFLNSLITRSPVYSEVLEKLKAGGRLVEVGSFIGHDMRRMAFDGAPSSNFYAVDIVNHWDVGYSMFNDREKFHAHFIESDIVHTNSQLQELNGTVDIIYISKVFHQWDWDTQFAALRSIIALSKPGAIVFGFHAGTIQGGLLAYSNGGLTMWLHDETSWTRIWEEAGKETGTKWDAGQVSMRDISEMASSPESLAWLDGNCRLMDFVARRLE</sequence>
<organism evidence="1 2">
    <name type="scientific">Mollisia scopiformis</name>
    <name type="common">Conifer needle endophyte fungus</name>
    <name type="synonym">Phialocephala scopiformis</name>
    <dbReference type="NCBI Taxonomy" id="149040"/>
    <lineage>
        <taxon>Eukaryota</taxon>
        <taxon>Fungi</taxon>
        <taxon>Dikarya</taxon>
        <taxon>Ascomycota</taxon>
        <taxon>Pezizomycotina</taxon>
        <taxon>Leotiomycetes</taxon>
        <taxon>Helotiales</taxon>
        <taxon>Mollisiaceae</taxon>
        <taxon>Mollisia</taxon>
    </lineage>
</organism>
<accession>A0A194WTN3</accession>
<dbReference type="KEGG" id="psco:LY89DRAFT_594965"/>
<dbReference type="GeneID" id="28819559"/>
<gene>
    <name evidence="1" type="ORF">LY89DRAFT_594965</name>
</gene>
<dbReference type="PANTHER" id="PTHR35897:SF2">
    <property type="entry name" value="METHYLTRANSFERASE DOMAIN-CONTAINING PROTEIN"/>
    <property type="match status" value="1"/>
</dbReference>
<dbReference type="InterPro" id="IPR051654">
    <property type="entry name" value="Meroterpenoid_MTases"/>
</dbReference>
<reference evidence="1 2" key="1">
    <citation type="submission" date="2015-10" db="EMBL/GenBank/DDBJ databases">
        <title>Full genome of DAOMC 229536 Phialocephala scopiformis, a fungal endophyte of spruce producing the potent anti-insectan compound rugulosin.</title>
        <authorList>
            <consortium name="DOE Joint Genome Institute"/>
            <person name="Walker A.K."/>
            <person name="Frasz S.L."/>
            <person name="Seifert K.A."/>
            <person name="Miller J.D."/>
            <person name="Mondo S.J."/>
            <person name="Labutti K."/>
            <person name="Lipzen A."/>
            <person name="Dockter R."/>
            <person name="Kennedy M."/>
            <person name="Grigoriev I.V."/>
            <person name="Spatafora J.W."/>
        </authorList>
    </citation>
    <scope>NUCLEOTIDE SEQUENCE [LARGE SCALE GENOMIC DNA]</scope>
    <source>
        <strain evidence="1 2">CBS 120377</strain>
    </source>
</reference>